<dbReference type="OrthoDB" id="6154955at2759"/>
<dbReference type="PANTHER" id="PTHR22923:SF89">
    <property type="entry name" value="CEREBELLIN 18"/>
    <property type="match status" value="1"/>
</dbReference>
<evidence type="ECO:0000256" key="3">
    <source>
        <dbReference type="ARBA" id="ARBA00022729"/>
    </source>
</evidence>
<dbReference type="FunCoup" id="A0A3P8VY86">
    <property type="interactions" value="2"/>
</dbReference>
<keyword evidence="3" id="KW-0732">Signal</keyword>
<dbReference type="AlphaFoldDB" id="A0A3P8VY86"/>
<dbReference type="GO" id="GO:0005576">
    <property type="term" value="C:extracellular region"/>
    <property type="evidence" value="ECO:0007669"/>
    <property type="project" value="UniProtKB-SubCell"/>
</dbReference>
<reference evidence="5 6" key="1">
    <citation type="journal article" date="2014" name="Nat. Genet.">
        <title>Whole-genome sequence of a flatfish provides insights into ZW sex chromosome evolution and adaptation to a benthic lifestyle.</title>
        <authorList>
            <person name="Chen S."/>
            <person name="Zhang G."/>
            <person name="Shao C."/>
            <person name="Huang Q."/>
            <person name="Liu G."/>
            <person name="Zhang P."/>
            <person name="Song W."/>
            <person name="An N."/>
            <person name="Chalopin D."/>
            <person name="Volff J.N."/>
            <person name="Hong Y."/>
            <person name="Li Q."/>
            <person name="Sha Z."/>
            <person name="Zhou H."/>
            <person name="Xie M."/>
            <person name="Yu Q."/>
            <person name="Liu Y."/>
            <person name="Xiang H."/>
            <person name="Wang N."/>
            <person name="Wu K."/>
            <person name="Yang C."/>
            <person name="Zhou Q."/>
            <person name="Liao X."/>
            <person name="Yang L."/>
            <person name="Hu Q."/>
            <person name="Zhang J."/>
            <person name="Meng L."/>
            <person name="Jin L."/>
            <person name="Tian Y."/>
            <person name="Lian J."/>
            <person name="Yang J."/>
            <person name="Miao G."/>
            <person name="Liu S."/>
            <person name="Liang Z."/>
            <person name="Yan F."/>
            <person name="Li Y."/>
            <person name="Sun B."/>
            <person name="Zhang H."/>
            <person name="Zhang J."/>
            <person name="Zhu Y."/>
            <person name="Du M."/>
            <person name="Zhao Y."/>
            <person name="Schartl M."/>
            <person name="Tang Q."/>
            <person name="Wang J."/>
        </authorList>
    </citation>
    <scope>NUCLEOTIDE SEQUENCE</scope>
</reference>
<dbReference type="PANTHER" id="PTHR22923">
    <property type="entry name" value="CEREBELLIN-RELATED"/>
    <property type="match status" value="1"/>
</dbReference>
<dbReference type="Ensembl" id="ENSCSET00000019521.1">
    <property type="protein sequence ID" value="ENSCSEP00000019284.1"/>
    <property type="gene ID" value="ENSCSEG00000012348.1"/>
</dbReference>
<keyword evidence="2" id="KW-0964">Secreted</keyword>
<dbReference type="InterPro" id="IPR050822">
    <property type="entry name" value="Cerebellin_Synaptic_Org"/>
</dbReference>
<dbReference type="GeneID" id="103384101"/>
<sequence length="257" mass="28213">MKSYFSPQTCILSAGKSLCCKMRNTRHTLFVIGLLWSSVRAEITISSLKAAAVAWEGEVTCHKWDCECAFRQLGCCCASKDLQEADDQISSRLMSLSSRLSNLADNVLEDIGGLQVSFTATMSPRTSCFGPFNNNFSIPYDDVILNQGHGYNPALGVFTAPRAALYSFSFSVYSKVETGEKLSFKAQLMRDGEAVVSTWEDNREDPEDSSTQTVLLSLDQGSQVYVQLLIGRRLCGDGAGLNSFSGSLIYPLHSKNY</sequence>
<dbReference type="OMA" id="WEGELPC"/>
<reference evidence="5" key="2">
    <citation type="submission" date="2025-08" db="UniProtKB">
        <authorList>
            <consortium name="Ensembl"/>
        </authorList>
    </citation>
    <scope>IDENTIFICATION</scope>
</reference>
<dbReference type="GeneTree" id="ENSGT00940000163520"/>
<name>A0A3P8VY86_CYNSE</name>
<dbReference type="InterPro" id="IPR008983">
    <property type="entry name" value="Tumour_necrosis_fac-like_dom"/>
</dbReference>
<dbReference type="PRINTS" id="PR00007">
    <property type="entry name" value="COMPLEMNTC1Q"/>
</dbReference>
<dbReference type="InParanoid" id="A0A3P8VY86"/>
<dbReference type="SMART" id="SM00110">
    <property type="entry name" value="C1Q"/>
    <property type="match status" value="1"/>
</dbReference>
<dbReference type="GO" id="GO:0099558">
    <property type="term" value="P:maintenance of synapse structure"/>
    <property type="evidence" value="ECO:0007669"/>
    <property type="project" value="TreeGrafter"/>
</dbReference>
<organism evidence="5 6">
    <name type="scientific">Cynoglossus semilaevis</name>
    <name type="common">Tongue sole</name>
    <dbReference type="NCBI Taxonomy" id="244447"/>
    <lineage>
        <taxon>Eukaryota</taxon>
        <taxon>Metazoa</taxon>
        <taxon>Chordata</taxon>
        <taxon>Craniata</taxon>
        <taxon>Vertebrata</taxon>
        <taxon>Euteleostomi</taxon>
        <taxon>Actinopterygii</taxon>
        <taxon>Neopterygii</taxon>
        <taxon>Teleostei</taxon>
        <taxon>Neoteleostei</taxon>
        <taxon>Acanthomorphata</taxon>
        <taxon>Carangaria</taxon>
        <taxon>Pleuronectiformes</taxon>
        <taxon>Pleuronectoidei</taxon>
        <taxon>Cynoglossidae</taxon>
        <taxon>Cynoglossinae</taxon>
        <taxon>Cynoglossus</taxon>
    </lineage>
</organism>
<keyword evidence="6" id="KW-1185">Reference proteome</keyword>
<accession>A0A3P8VY86</accession>
<feature type="domain" description="C1q" evidence="4">
    <location>
        <begin position="111"/>
        <end position="255"/>
    </location>
</feature>
<dbReference type="InterPro" id="IPR001073">
    <property type="entry name" value="C1q_dom"/>
</dbReference>
<dbReference type="Gene3D" id="2.60.120.40">
    <property type="match status" value="1"/>
</dbReference>
<reference evidence="5" key="3">
    <citation type="submission" date="2025-09" db="UniProtKB">
        <authorList>
            <consortium name="Ensembl"/>
        </authorList>
    </citation>
    <scope>IDENTIFICATION</scope>
</reference>
<dbReference type="Pfam" id="PF00386">
    <property type="entry name" value="C1q"/>
    <property type="match status" value="1"/>
</dbReference>
<evidence type="ECO:0000313" key="6">
    <source>
        <dbReference type="Proteomes" id="UP000265120"/>
    </source>
</evidence>
<dbReference type="GO" id="GO:0045202">
    <property type="term" value="C:synapse"/>
    <property type="evidence" value="ECO:0007669"/>
    <property type="project" value="TreeGrafter"/>
</dbReference>
<evidence type="ECO:0000259" key="4">
    <source>
        <dbReference type="PROSITE" id="PS50871"/>
    </source>
</evidence>
<evidence type="ECO:0000256" key="2">
    <source>
        <dbReference type="ARBA" id="ARBA00022525"/>
    </source>
</evidence>
<proteinExistence type="predicted"/>
<protein>
    <submittedName>
        <fullName evidence="5">Cerebellin 18</fullName>
    </submittedName>
</protein>
<dbReference type="Proteomes" id="UP000265120">
    <property type="component" value="Chromosome 9"/>
</dbReference>
<comment type="subcellular location">
    <subcellularLocation>
        <location evidence="1">Secreted</location>
    </subcellularLocation>
</comment>
<dbReference type="RefSeq" id="XP_024914357.1">
    <property type="nucleotide sequence ID" value="XM_025058589.1"/>
</dbReference>
<dbReference type="SUPFAM" id="SSF49842">
    <property type="entry name" value="TNF-like"/>
    <property type="match status" value="1"/>
</dbReference>
<evidence type="ECO:0000313" key="5">
    <source>
        <dbReference type="Ensembl" id="ENSCSEP00000019284.1"/>
    </source>
</evidence>
<dbReference type="PROSITE" id="PS50871">
    <property type="entry name" value="C1Q"/>
    <property type="match status" value="1"/>
</dbReference>
<evidence type="ECO:0000256" key="1">
    <source>
        <dbReference type="ARBA" id="ARBA00004613"/>
    </source>
</evidence>
<dbReference type="CTD" id="100002104"/>